<evidence type="ECO:0000259" key="6">
    <source>
        <dbReference type="Pfam" id="PF08386"/>
    </source>
</evidence>
<organism evidence="7 8">
    <name type="scientific">Streptomyces mooreae</name>
    <dbReference type="NCBI Taxonomy" id="3075523"/>
    <lineage>
        <taxon>Bacteria</taxon>
        <taxon>Bacillati</taxon>
        <taxon>Actinomycetota</taxon>
        <taxon>Actinomycetes</taxon>
        <taxon>Kitasatosporales</taxon>
        <taxon>Streptomycetaceae</taxon>
        <taxon>Streptomyces</taxon>
    </lineage>
</organism>
<dbReference type="PANTHER" id="PTHR43248">
    <property type="entry name" value="2-SUCCINYL-6-HYDROXY-2,4-CYCLOHEXADIENE-1-CARBOXYLATE SYNTHASE"/>
    <property type="match status" value="1"/>
</dbReference>
<dbReference type="EMBL" id="JAVRFE010000002">
    <property type="protein sequence ID" value="MDT0454526.1"/>
    <property type="molecule type" value="Genomic_DNA"/>
</dbReference>
<keyword evidence="2 4" id="KW-0732">Signal</keyword>
<sequence length="555" mass="60091">MSAWRKPWWPAAALSGTVAAVLISAVPPTALPARAADRNGPPVPARYAHQQLHWQPCAAKPALECARMTVPRDWHHPGTGADLTVEVSRHRAAGPARRRGVLMMAAGGPGASGLTRPADFVARSPAVGAAYDVVGFDQRGVGSSTPARCQTDAEFRGFYAHDFRDRSPAALRGVLARSRQLVAGCLRRSGDLVRRLTTDQAVRDMDLFRALLGVRKISYYGPSYATWLGAYYATEFPQRIERAVLDSNEDFSGTWQHAQGGLPKSFQRRFEQDFLPWIARYDTTYRYGRTAAAAKARWEARRHTLHEHPLTVGALTIGPNQLDNTTIQSMYNARQFPQLAAALRALDHWPSTTPAERTRVAKLFTSYLSPGFAAVYSSVTCNDTPWHGDLDYWLDRSAKDAAAYPLVGARELSYAATCAAWPVSDAPRIRVTGRGLPTTLMLNSVRDPATYYEGARAAHRALRGSRLVTVTGGGDHGQYQNGNACVDGIVNAYLLDGAAPGHDVTCAAGPLPVPAANAVPSHARRTRSSVLRSAAVPAISSWTPSVRPAARPGAL</sequence>
<dbReference type="SUPFAM" id="SSF53474">
    <property type="entry name" value="alpha/beta-Hydrolases"/>
    <property type="match status" value="1"/>
</dbReference>
<accession>A0ABU2SZV5</accession>
<dbReference type="Proteomes" id="UP001180551">
    <property type="component" value="Unassembled WGS sequence"/>
</dbReference>
<evidence type="ECO:0000313" key="7">
    <source>
        <dbReference type="EMBL" id="MDT0454526.1"/>
    </source>
</evidence>
<dbReference type="InterPro" id="IPR029058">
    <property type="entry name" value="AB_hydrolase_fold"/>
</dbReference>
<feature type="chain" id="PRO_5047494255" evidence="4">
    <location>
        <begin position="36"/>
        <end position="555"/>
    </location>
</feature>
<dbReference type="Pfam" id="PF08386">
    <property type="entry name" value="Abhydrolase_4"/>
    <property type="match status" value="1"/>
</dbReference>
<proteinExistence type="inferred from homology"/>
<feature type="domain" description="AB hydrolase-1" evidence="5">
    <location>
        <begin position="103"/>
        <end position="281"/>
    </location>
</feature>
<feature type="signal peptide" evidence="4">
    <location>
        <begin position="1"/>
        <end position="35"/>
    </location>
</feature>
<gene>
    <name evidence="7" type="ORF">RM550_02085</name>
</gene>
<evidence type="ECO:0000256" key="2">
    <source>
        <dbReference type="ARBA" id="ARBA00022729"/>
    </source>
</evidence>
<dbReference type="PANTHER" id="PTHR43248:SF29">
    <property type="entry name" value="TRIPEPTIDYL AMINOPEPTIDASE"/>
    <property type="match status" value="1"/>
</dbReference>
<dbReference type="Pfam" id="PF00561">
    <property type="entry name" value="Abhydrolase_1"/>
    <property type="match status" value="1"/>
</dbReference>
<comment type="caution">
    <text evidence="7">The sequence shown here is derived from an EMBL/GenBank/DDBJ whole genome shotgun (WGS) entry which is preliminary data.</text>
</comment>
<keyword evidence="8" id="KW-1185">Reference proteome</keyword>
<evidence type="ECO:0000259" key="5">
    <source>
        <dbReference type="Pfam" id="PF00561"/>
    </source>
</evidence>
<protein>
    <submittedName>
        <fullName evidence="7">Alpha/beta fold hydrolase</fullName>
    </submittedName>
</protein>
<evidence type="ECO:0000256" key="4">
    <source>
        <dbReference type="SAM" id="SignalP"/>
    </source>
</evidence>
<dbReference type="InterPro" id="IPR000073">
    <property type="entry name" value="AB_hydrolase_1"/>
</dbReference>
<dbReference type="Gene3D" id="3.40.50.1820">
    <property type="entry name" value="alpha/beta hydrolase"/>
    <property type="match status" value="2"/>
</dbReference>
<name>A0ABU2SZV5_9ACTN</name>
<dbReference type="InterPro" id="IPR051601">
    <property type="entry name" value="Serine_prot/Carboxylest_S33"/>
</dbReference>
<dbReference type="RefSeq" id="WP_311621965.1">
    <property type="nucleotide sequence ID" value="NZ_JAVRFE010000002.1"/>
</dbReference>
<evidence type="ECO:0000313" key="8">
    <source>
        <dbReference type="Proteomes" id="UP001180551"/>
    </source>
</evidence>
<evidence type="ECO:0000256" key="3">
    <source>
        <dbReference type="ARBA" id="ARBA00022801"/>
    </source>
</evidence>
<evidence type="ECO:0000256" key="1">
    <source>
        <dbReference type="ARBA" id="ARBA00010088"/>
    </source>
</evidence>
<reference evidence="7" key="1">
    <citation type="submission" date="2024-05" db="EMBL/GenBank/DDBJ databases">
        <title>30 novel species of actinomycetes from the DSMZ collection.</title>
        <authorList>
            <person name="Nouioui I."/>
        </authorList>
    </citation>
    <scope>NUCLEOTIDE SEQUENCE</scope>
    <source>
        <strain evidence="7">DSM 41527</strain>
    </source>
</reference>
<comment type="similarity">
    <text evidence="1">Belongs to the peptidase S33 family.</text>
</comment>
<feature type="domain" description="Peptidase S33 tripeptidyl aminopeptidase-like C-terminal" evidence="6">
    <location>
        <begin position="405"/>
        <end position="506"/>
    </location>
</feature>
<keyword evidence="3 7" id="KW-0378">Hydrolase</keyword>
<dbReference type="GO" id="GO:0016787">
    <property type="term" value="F:hydrolase activity"/>
    <property type="evidence" value="ECO:0007669"/>
    <property type="project" value="UniProtKB-KW"/>
</dbReference>
<dbReference type="InterPro" id="IPR013595">
    <property type="entry name" value="Pept_S33_TAP-like_C"/>
</dbReference>